<feature type="domain" description="Amidohydrolase-related" evidence="2">
    <location>
        <begin position="4"/>
        <end position="290"/>
    </location>
</feature>
<proteinExistence type="inferred from homology"/>
<dbReference type="RefSeq" id="WP_072631928.1">
    <property type="nucleotide sequence ID" value="NZ_MLCB01000186.1"/>
</dbReference>
<name>A0A1L9NSM9_9RHOB</name>
<dbReference type="InterPro" id="IPR032466">
    <property type="entry name" value="Metal_Hydrolase"/>
</dbReference>
<dbReference type="EMBL" id="MLCB01000186">
    <property type="protein sequence ID" value="OJI92320.1"/>
    <property type="molecule type" value="Genomic_DNA"/>
</dbReference>
<dbReference type="Pfam" id="PF04909">
    <property type="entry name" value="Amidohydro_2"/>
    <property type="match status" value="1"/>
</dbReference>
<dbReference type="PANTHER" id="PTHR43569">
    <property type="entry name" value="AMIDOHYDROLASE"/>
    <property type="match status" value="1"/>
</dbReference>
<evidence type="ECO:0000259" key="2">
    <source>
        <dbReference type="Pfam" id="PF04909"/>
    </source>
</evidence>
<dbReference type="Proteomes" id="UP000184514">
    <property type="component" value="Unassembled WGS sequence"/>
</dbReference>
<dbReference type="Gene3D" id="3.20.20.140">
    <property type="entry name" value="Metal-dependent hydrolases"/>
    <property type="match status" value="1"/>
</dbReference>
<dbReference type="InterPro" id="IPR006680">
    <property type="entry name" value="Amidohydro-rel"/>
</dbReference>
<gene>
    <name evidence="3" type="ORF">PFRI_34240</name>
</gene>
<comment type="caution">
    <text evidence="3">The sequence shown here is derived from an EMBL/GenBank/DDBJ whole genome shotgun (WGS) entry which is preliminary data.</text>
</comment>
<accession>A0A1L9NSM9</accession>
<keyword evidence="3" id="KW-0378">Hydrolase</keyword>
<dbReference type="SUPFAM" id="SSF51556">
    <property type="entry name" value="Metallo-dependent hydrolases"/>
    <property type="match status" value="1"/>
</dbReference>
<dbReference type="STRING" id="696762.PFRI_34240"/>
<dbReference type="PANTHER" id="PTHR43569:SF1">
    <property type="entry name" value="BLL3371 PROTEIN"/>
    <property type="match status" value="1"/>
</dbReference>
<evidence type="ECO:0000313" key="4">
    <source>
        <dbReference type="Proteomes" id="UP000184514"/>
    </source>
</evidence>
<evidence type="ECO:0000256" key="1">
    <source>
        <dbReference type="ARBA" id="ARBA00038310"/>
    </source>
</evidence>
<dbReference type="InterPro" id="IPR052350">
    <property type="entry name" value="Metallo-dep_Lactonases"/>
</dbReference>
<protein>
    <submittedName>
        <fullName evidence="3">Amidohydrolase</fullName>
    </submittedName>
</protein>
<evidence type="ECO:0000313" key="3">
    <source>
        <dbReference type="EMBL" id="OJI92320.1"/>
    </source>
</evidence>
<organism evidence="3 4">
    <name type="scientific">Planktotalea frisia</name>
    <dbReference type="NCBI Taxonomy" id="696762"/>
    <lineage>
        <taxon>Bacteria</taxon>
        <taxon>Pseudomonadati</taxon>
        <taxon>Pseudomonadota</taxon>
        <taxon>Alphaproteobacteria</taxon>
        <taxon>Rhodobacterales</taxon>
        <taxon>Paracoccaceae</taxon>
        <taxon>Planktotalea</taxon>
    </lineage>
</organism>
<sequence>MSFIDAHHHLWDLKTVDYPWLNASGVERFFGNPAPIQRNYLLDEFSGSARLQGFTKSVHIQVGAADAWEEARWVQSIADANPEWPMAQVVFCDLTAPDLNAQLDRFQTLSTVRGVRQIIGRAPSEDAQTGTNELLGSDAFLQGLKLAGARGLSFDLQLIPELMPAMSEIAKAASETQIALCHAGSPHDRSSEGLKSYAKALEGLSNLDNVTCKLSGLGMFDHGWTVESMRPVVEICLEQFGSTRCMFGSNFPVDMLYSDYDRLAQSYFEIIPESLHNDVFENTAAQFYQL</sequence>
<dbReference type="AlphaFoldDB" id="A0A1L9NSM9"/>
<dbReference type="OrthoDB" id="9787654at2"/>
<dbReference type="GO" id="GO:0016787">
    <property type="term" value="F:hydrolase activity"/>
    <property type="evidence" value="ECO:0007669"/>
    <property type="project" value="UniProtKB-KW"/>
</dbReference>
<keyword evidence="4" id="KW-1185">Reference proteome</keyword>
<comment type="similarity">
    <text evidence="1">Belongs to the metallo-dependent hydrolases superfamily.</text>
</comment>
<reference evidence="3 4" key="1">
    <citation type="submission" date="2016-10" db="EMBL/GenBank/DDBJ databases">
        <title>Genome sequence of Planktotalea frisia SH6-1.</title>
        <authorList>
            <person name="Poehlein A."/>
            <person name="Bakenhus I."/>
            <person name="Voget S."/>
            <person name="Brinkhoff T."/>
            <person name="Simon M."/>
        </authorList>
    </citation>
    <scope>NUCLEOTIDE SEQUENCE [LARGE SCALE GENOMIC DNA]</scope>
    <source>
        <strain evidence="3 4">SH6-1</strain>
    </source>
</reference>